<dbReference type="PANTHER" id="PTHR33495">
    <property type="entry name" value="ANTI-SIGMA FACTOR ANTAGONIST TM_1081-RELATED-RELATED"/>
    <property type="match status" value="1"/>
</dbReference>
<dbReference type="Proteomes" id="UP000625682">
    <property type="component" value="Unassembled WGS sequence"/>
</dbReference>
<dbReference type="GO" id="GO:0043856">
    <property type="term" value="F:anti-sigma factor antagonist activity"/>
    <property type="evidence" value="ECO:0007669"/>
    <property type="project" value="TreeGrafter"/>
</dbReference>
<evidence type="ECO:0000313" key="5">
    <source>
        <dbReference type="Proteomes" id="UP000625682"/>
    </source>
</evidence>
<organism evidence="4 5">
    <name type="scientific">Streptomyces lacrimifluminis</name>
    <dbReference type="NCBI Taxonomy" id="1500077"/>
    <lineage>
        <taxon>Bacteria</taxon>
        <taxon>Bacillati</taxon>
        <taxon>Actinomycetota</taxon>
        <taxon>Actinomycetes</taxon>
        <taxon>Kitasatosporales</taxon>
        <taxon>Streptomycetaceae</taxon>
        <taxon>Streptomyces</taxon>
    </lineage>
</organism>
<name>A0A917LDQ9_9ACTN</name>
<evidence type="ECO:0000259" key="3">
    <source>
        <dbReference type="PROSITE" id="PS50921"/>
    </source>
</evidence>
<dbReference type="InterPro" id="IPR011006">
    <property type="entry name" value="CheY-like_superfamily"/>
</dbReference>
<sequence length="270" mass="28556">MSDRAVTTQLTVAEEVRPAPLGPASRDVQAPLLGIETRPEGYATLVVVSGAIDLVTEQTLHNALSQALARSERGIELDLSGVDFCDCSGLNVLLRVRRRALDEGKIITIRSAGTAVLRLFSVTGTLPLFAGPNDAGEPAVTSEADATDRAPDARPTASHSRGAKIAPLGETDQDLRIEVIQLRRAMQTRPVIDLARGVLMASFGLSAEDAWQVLVTVSQDTNTKLHEVADNLIGAVAGDALPDVFRLKIAETVAALRAPPEDPSPPGPRP</sequence>
<gene>
    <name evidence="4" type="ORF">GCM10012282_63220</name>
</gene>
<dbReference type="InterPro" id="IPR002645">
    <property type="entry name" value="STAS_dom"/>
</dbReference>
<dbReference type="Gene3D" id="3.30.750.24">
    <property type="entry name" value="STAS domain"/>
    <property type="match status" value="1"/>
</dbReference>
<dbReference type="SUPFAM" id="SSF52172">
    <property type="entry name" value="CheY-like"/>
    <property type="match status" value="1"/>
</dbReference>
<dbReference type="RefSeq" id="WP_189150834.1">
    <property type="nucleotide sequence ID" value="NZ_BAABER010000028.1"/>
</dbReference>
<feature type="domain" description="ANTAR" evidence="3">
    <location>
        <begin position="172"/>
        <end position="233"/>
    </location>
</feature>
<keyword evidence="5" id="KW-1185">Reference proteome</keyword>
<evidence type="ECO:0000256" key="1">
    <source>
        <dbReference type="SAM" id="MobiDB-lite"/>
    </source>
</evidence>
<feature type="domain" description="STAS" evidence="2">
    <location>
        <begin position="33"/>
        <end position="150"/>
    </location>
</feature>
<dbReference type="EMBL" id="BMMU01000027">
    <property type="protein sequence ID" value="GGJ57352.1"/>
    <property type="molecule type" value="Genomic_DNA"/>
</dbReference>
<evidence type="ECO:0000259" key="2">
    <source>
        <dbReference type="PROSITE" id="PS50801"/>
    </source>
</evidence>
<evidence type="ECO:0008006" key="6">
    <source>
        <dbReference type="Google" id="ProtNLM"/>
    </source>
</evidence>
<dbReference type="InterPro" id="IPR036513">
    <property type="entry name" value="STAS_dom_sf"/>
</dbReference>
<dbReference type="SMART" id="SM01012">
    <property type="entry name" value="ANTAR"/>
    <property type="match status" value="1"/>
</dbReference>
<dbReference type="InterPro" id="IPR005561">
    <property type="entry name" value="ANTAR"/>
</dbReference>
<dbReference type="PANTHER" id="PTHR33495:SF2">
    <property type="entry name" value="ANTI-SIGMA FACTOR ANTAGONIST TM_1081-RELATED"/>
    <property type="match status" value="1"/>
</dbReference>
<protein>
    <recommendedName>
        <fullName evidence="6">Anti-sigma factor antagonist</fullName>
    </recommendedName>
</protein>
<dbReference type="InterPro" id="IPR058548">
    <property type="entry name" value="MlaB-like_STAS"/>
</dbReference>
<comment type="caution">
    <text evidence="4">The sequence shown here is derived from an EMBL/GenBank/DDBJ whole genome shotgun (WGS) entry which is preliminary data.</text>
</comment>
<dbReference type="GO" id="GO:0003723">
    <property type="term" value="F:RNA binding"/>
    <property type="evidence" value="ECO:0007669"/>
    <property type="project" value="InterPro"/>
</dbReference>
<dbReference type="CDD" id="cd07043">
    <property type="entry name" value="STAS_anti-anti-sigma_factors"/>
    <property type="match status" value="1"/>
</dbReference>
<proteinExistence type="predicted"/>
<evidence type="ECO:0000313" key="4">
    <source>
        <dbReference type="EMBL" id="GGJ57352.1"/>
    </source>
</evidence>
<reference evidence="4" key="2">
    <citation type="submission" date="2020-09" db="EMBL/GenBank/DDBJ databases">
        <authorList>
            <person name="Sun Q."/>
            <person name="Zhou Y."/>
        </authorList>
    </citation>
    <scope>NUCLEOTIDE SEQUENCE</scope>
    <source>
        <strain evidence="4">CGMCC 4.7272</strain>
    </source>
</reference>
<dbReference type="InterPro" id="IPR036388">
    <property type="entry name" value="WH-like_DNA-bd_sf"/>
</dbReference>
<dbReference type="AlphaFoldDB" id="A0A917LDQ9"/>
<dbReference type="SUPFAM" id="SSF52091">
    <property type="entry name" value="SpoIIaa-like"/>
    <property type="match status" value="1"/>
</dbReference>
<dbReference type="Pfam" id="PF03861">
    <property type="entry name" value="ANTAR"/>
    <property type="match status" value="1"/>
</dbReference>
<accession>A0A917LDQ9</accession>
<reference evidence="4" key="1">
    <citation type="journal article" date="2014" name="Int. J. Syst. Evol. Microbiol.">
        <title>Complete genome sequence of Corynebacterium casei LMG S-19264T (=DSM 44701T), isolated from a smear-ripened cheese.</title>
        <authorList>
            <consortium name="US DOE Joint Genome Institute (JGI-PGF)"/>
            <person name="Walter F."/>
            <person name="Albersmeier A."/>
            <person name="Kalinowski J."/>
            <person name="Ruckert C."/>
        </authorList>
    </citation>
    <scope>NUCLEOTIDE SEQUENCE</scope>
    <source>
        <strain evidence="4">CGMCC 4.7272</strain>
    </source>
</reference>
<dbReference type="PROSITE" id="PS50921">
    <property type="entry name" value="ANTAR"/>
    <property type="match status" value="1"/>
</dbReference>
<dbReference type="PROSITE" id="PS50801">
    <property type="entry name" value="STAS"/>
    <property type="match status" value="1"/>
</dbReference>
<dbReference type="Pfam" id="PF13466">
    <property type="entry name" value="STAS_2"/>
    <property type="match status" value="1"/>
</dbReference>
<feature type="region of interest" description="Disordered" evidence="1">
    <location>
        <begin position="132"/>
        <end position="165"/>
    </location>
</feature>
<dbReference type="Gene3D" id="1.10.10.10">
    <property type="entry name" value="Winged helix-like DNA-binding domain superfamily/Winged helix DNA-binding domain"/>
    <property type="match status" value="1"/>
</dbReference>